<feature type="compositionally biased region" description="Basic and acidic residues" evidence="6">
    <location>
        <begin position="336"/>
        <end position="346"/>
    </location>
</feature>
<evidence type="ECO:0000259" key="8">
    <source>
        <dbReference type="Pfam" id="PF20684"/>
    </source>
</evidence>
<dbReference type="Pfam" id="PF20684">
    <property type="entry name" value="Fung_rhodopsin"/>
    <property type="match status" value="1"/>
</dbReference>
<feature type="transmembrane region" description="Helical" evidence="7">
    <location>
        <begin position="259"/>
        <end position="277"/>
    </location>
</feature>
<feature type="transmembrane region" description="Helical" evidence="7">
    <location>
        <begin position="93"/>
        <end position="117"/>
    </location>
</feature>
<dbReference type="AlphaFoldDB" id="A0A4U6XD38"/>
<dbReference type="InterPro" id="IPR049326">
    <property type="entry name" value="Rhodopsin_dom_fungi"/>
</dbReference>
<evidence type="ECO:0000256" key="6">
    <source>
        <dbReference type="SAM" id="MobiDB-lite"/>
    </source>
</evidence>
<comment type="caution">
    <text evidence="9">The sequence shown here is derived from an EMBL/GenBank/DDBJ whole genome shotgun (WGS) entry which is preliminary data.</text>
</comment>
<comment type="similarity">
    <text evidence="5">Belongs to the SAT4 family.</text>
</comment>
<sequence length="415" mass="46171">MDDLPPEYVNASNAGRIVGVVGAFHLVALTFVSLRIYARLAILRAFGAEDALIIVAVLLALVAWICLILQIPYGLGRHGLTIPTEDRIGFERISFWKTVLSDGAAMGLLRISMAISLLRLKKDLNWYRWSLYALIGFVVVYSIQAIVWLFVYCTPYSGWWEFQWMNPFDPRCHDFNVFLNLTYWNVACNIFADVCLGALPIPIIWNLKMKFRVRLYVIGILNLGYFSIVMGILKAVFMLTTGGDPDNIFNYWVHFWQNLQLNVGIIAACASFLKPLFGRLLKLNSSAAYYPSDPHYNRSGHAPLGGPGGGSHGNACAAGRRSSIPLDRSLRDEFEMHTKHDPDGLKRQSVSLTGGGEPRTKGSQTPPSKGRSSAEATTYGYALSSDTNSEEVILQQNGVHGIVCKRDFSVKYSSK</sequence>
<feature type="region of interest" description="Disordered" evidence="6">
    <location>
        <begin position="336"/>
        <end position="382"/>
    </location>
</feature>
<feature type="transmembrane region" description="Helical" evidence="7">
    <location>
        <begin position="17"/>
        <end position="38"/>
    </location>
</feature>
<evidence type="ECO:0000256" key="2">
    <source>
        <dbReference type="ARBA" id="ARBA00022692"/>
    </source>
</evidence>
<protein>
    <recommendedName>
        <fullName evidence="8">Rhodopsin domain-containing protein</fullName>
    </recommendedName>
</protein>
<evidence type="ECO:0000313" key="9">
    <source>
        <dbReference type="EMBL" id="TKW53671.1"/>
    </source>
</evidence>
<evidence type="ECO:0000256" key="3">
    <source>
        <dbReference type="ARBA" id="ARBA00022989"/>
    </source>
</evidence>
<feature type="transmembrane region" description="Helical" evidence="7">
    <location>
        <begin position="215"/>
        <end position="239"/>
    </location>
</feature>
<keyword evidence="2 7" id="KW-0812">Transmembrane</keyword>
<dbReference type="Proteomes" id="UP000310108">
    <property type="component" value="Unassembled WGS sequence"/>
</dbReference>
<comment type="subcellular location">
    <subcellularLocation>
        <location evidence="1">Membrane</location>
        <topology evidence="1">Multi-pass membrane protein</topology>
    </subcellularLocation>
</comment>
<organism evidence="9 10">
    <name type="scientific">Colletotrichum tanaceti</name>
    <dbReference type="NCBI Taxonomy" id="1306861"/>
    <lineage>
        <taxon>Eukaryota</taxon>
        <taxon>Fungi</taxon>
        <taxon>Dikarya</taxon>
        <taxon>Ascomycota</taxon>
        <taxon>Pezizomycotina</taxon>
        <taxon>Sordariomycetes</taxon>
        <taxon>Hypocreomycetidae</taxon>
        <taxon>Glomerellales</taxon>
        <taxon>Glomerellaceae</taxon>
        <taxon>Colletotrichum</taxon>
        <taxon>Colletotrichum destructivum species complex</taxon>
    </lineage>
</organism>
<feature type="transmembrane region" description="Helical" evidence="7">
    <location>
        <begin position="50"/>
        <end position="73"/>
    </location>
</feature>
<proteinExistence type="inferred from homology"/>
<feature type="transmembrane region" description="Helical" evidence="7">
    <location>
        <begin position="183"/>
        <end position="203"/>
    </location>
</feature>
<dbReference type="EMBL" id="PJEX01000173">
    <property type="protein sequence ID" value="TKW53671.1"/>
    <property type="molecule type" value="Genomic_DNA"/>
</dbReference>
<evidence type="ECO:0000313" key="10">
    <source>
        <dbReference type="Proteomes" id="UP000310108"/>
    </source>
</evidence>
<feature type="domain" description="Rhodopsin" evidence="8">
    <location>
        <begin position="34"/>
        <end position="278"/>
    </location>
</feature>
<evidence type="ECO:0000256" key="4">
    <source>
        <dbReference type="ARBA" id="ARBA00023136"/>
    </source>
</evidence>
<accession>A0A4U6XD38</accession>
<keyword evidence="4 7" id="KW-0472">Membrane</keyword>
<evidence type="ECO:0000256" key="1">
    <source>
        <dbReference type="ARBA" id="ARBA00004141"/>
    </source>
</evidence>
<dbReference type="PANTHER" id="PTHR33048:SF167">
    <property type="entry name" value="INTEGRAL MEMBRANE PROTEIN"/>
    <property type="match status" value="1"/>
</dbReference>
<gene>
    <name evidence="9" type="ORF">CTA1_5484</name>
</gene>
<keyword evidence="10" id="KW-1185">Reference proteome</keyword>
<dbReference type="STRING" id="1306861.A0A4U6XD38"/>
<evidence type="ECO:0000256" key="5">
    <source>
        <dbReference type="ARBA" id="ARBA00038359"/>
    </source>
</evidence>
<name>A0A4U6XD38_9PEZI</name>
<reference evidence="9 10" key="1">
    <citation type="journal article" date="2019" name="PLoS ONE">
        <title>Comparative genome analysis indicates high evolutionary potential of pathogenicity genes in Colletotrichum tanaceti.</title>
        <authorList>
            <person name="Lelwala R.V."/>
            <person name="Korhonen P.K."/>
            <person name="Young N.D."/>
            <person name="Scott J.B."/>
            <person name="Ades P.A."/>
            <person name="Gasser R.B."/>
            <person name="Taylor P.W.J."/>
        </authorList>
    </citation>
    <scope>NUCLEOTIDE SEQUENCE [LARGE SCALE GENOMIC DNA]</scope>
    <source>
        <strain evidence="9">BRIP57314</strain>
    </source>
</reference>
<feature type="compositionally biased region" description="Polar residues" evidence="6">
    <location>
        <begin position="361"/>
        <end position="376"/>
    </location>
</feature>
<keyword evidence="3 7" id="KW-1133">Transmembrane helix</keyword>
<feature type="transmembrane region" description="Helical" evidence="7">
    <location>
        <begin position="129"/>
        <end position="151"/>
    </location>
</feature>
<evidence type="ECO:0000256" key="7">
    <source>
        <dbReference type="SAM" id="Phobius"/>
    </source>
</evidence>
<dbReference type="GO" id="GO:0016020">
    <property type="term" value="C:membrane"/>
    <property type="evidence" value="ECO:0007669"/>
    <property type="project" value="UniProtKB-SubCell"/>
</dbReference>
<dbReference type="PANTHER" id="PTHR33048">
    <property type="entry name" value="PTH11-LIKE INTEGRAL MEMBRANE PROTEIN (AFU_ORTHOLOGUE AFUA_5G11245)"/>
    <property type="match status" value="1"/>
</dbReference>
<dbReference type="InterPro" id="IPR052337">
    <property type="entry name" value="SAT4-like"/>
</dbReference>
<dbReference type="OrthoDB" id="10017208at2759"/>